<name>A0A4R6IRF5_9SPHI</name>
<sequence length="127" mass="15020">MEFRENEAIYLQIAAYVGEFIMLGKWADEQKIPSVRELAVDLQVNPNTVVRAFDFLQSREVIVNKRGIGFFIAPDAKNKIKAYSKERFLGQELPEFFKNIFLLDISMEEIKERYEQFKQENYQNKQS</sequence>
<dbReference type="InterPro" id="IPR036388">
    <property type="entry name" value="WH-like_DNA-bd_sf"/>
</dbReference>
<evidence type="ECO:0000256" key="3">
    <source>
        <dbReference type="ARBA" id="ARBA00023163"/>
    </source>
</evidence>
<feature type="domain" description="HTH gntR-type" evidence="4">
    <location>
        <begin position="7"/>
        <end position="75"/>
    </location>
</feature>
<protein>
    <submittedName>
        <fullName evidence="5">GntR family transcriptional regulator</fullName>
    </submittedName>
</protein>
<dbReference type="Gene3D" id="1.10.10.10">
    <property type="entry name" value="Winged helix-like DNA-binding domain superfamily/Winged helix DNA-binding domain"/>
    <property type="match status" value="1"/>
</dbReference>
<keyword evidence="6" id="KW-1185">Reference proteome</keyword>
<dbReference type="PANTHER" id="PTHR38445">
    <property type="entry name" value="HTH-TYPE TRANSCRIPTIONAL REPRESSOR YTRA"/>
    <property type="match status" value="1"/>
</dbReference>
<evidence type="ECO:0000313" key="5">
    <source>
        <dbReference type="EMBL" id="TDO24791.1"/>
    </source>
</evidence>
<proteinExistence type="predicted"/>
<evidence type="ECO:0000256" key="1">
    <source>
        <dbReference type="ARBA" id="ARBA00023015"/>
    </source>
</evidence>
<dbReference type="GO" id="GO:0003700">
    <property type="term" value="F:DNA-binding transcription factor activity"/>
    <property type="evidence" value="ECO:0007669"/>
    <property type="project" value="InterPro"/>
</dbReference>
<dbReference type="AlphaFoldDB" id="A0A4R6IRF5"/>
<dbReference type="SMART" id="SM00345">
    <property type="entry name" value="HTH_GNTR"/>
    <property type="match status" value="1"/>
</dbReference>
<gene>
    <name evidence="5" type="ORF">CLV32_1084</name>
</gene>
<dbReference type="PANTHER" id="PTHR38445:SF10">
    <property type="entry name" value="GNTR-FAMILY TRANSCRIPTIONAL REGULATOR"/>
    <property type="match status" value="1"/>
</dbReference>
<dbReference type="CDD" id="cd07377">
    <property type="entry name" value="WHTH_GntR"/>
    <property type="match status" value="1"/>
</dbReference>
<dbReference type="InterPro" id="IPR036390">
    <property type="entry name" value="WH_DNA-bd_sf"/>
</dbReference>
<dbReference type="Proteomes" id="UP000295499">
    <property type="component" value="Unassembled WGS sequence"/>
</dbReference>
<dbReference type="GO" id="GO:0003677">
    <property type="term" value="F:DNA binding"/>
    <property type="evidence" value="ECO:0007669"/>
    <property type="project" value="UniProtKB-KW"/>
</dbReference>
<evidence type="ECO:0000256" key="2">
    <source>
        <dbReference type="ARBA" id="ARBA00023125"/>
    </source>
</evidence>
<comment type="caution">
    <text evidence="5">The sequence shown here is derived from an EMBL/GenBank/DDBJ whole genome shotgun (WGS) entry which is preliminary data.</text>
</comment>
<accession>A0A4R6IRF5</accession>
<dbReference type="OrthoDB" id="362473at2"/>
<reference evidence="5 6" key="1">
    <citation type="submission" date="2019-03" db="EMBL/GenBank/DDBJ databases">
        <title>Genomic Encyclopedia of Archaeal and Bacterial Type Strains, Phase II (KMG-II): from individual species to whole genera.</title>
        <authorList>
            <person name="Goeker M."/>
        </authorList>
    </citation>
    <scope>NUCLEOTIDE SEQUENCE [LARGE SCALE GENOMIC DNA]</scope>
    <source>
        <strain evidence="5 6">DSM 19034</strain>
    </source>
</reference>
<keyword evidence="2" id="KW-0238">DNA-binding</keyword>
<dbReference type="InterPro" id="IPR000524">
    <property type="entry name" value="Tscrpt_reg_HTH_GntR"/>
</dbReference>
<organism evidence="5 6">
    <name type="scientific">Pedobacter duraquae</name>
    <dbReference type="NCBI Taxonomy" id="425511"/>
    <lineage>
        <taxon>Bacteria</taxon>
        <taxon>Pseudomonadati</taxon>
        <taxon>Bacteroidota</taxon>
        <taxon>Sphingobacteriia</taxon>
        <taxon>Sphingobacteriales</taxon>
        <taxon>Sphingobacteriaceae</taxon>
        <taxon>Pedobacter</taxon>
    </lineage>
</organism>
<evidence type="ECO:0000313" key="6">
    <source>
        <dbReference type="Proteomes" id="UP000295499"/>
    </source>
</evidence>
<dbReference type="Gene3D" id="1.10.287.100">
    <property type="match status" value="1"/>
</dbReference>
<dbReference type="EMBL" id="SNWM01000001">
    <property type="protein sequence ID" value="TDO24791.1"/>
    <property type="molecule type" value="Genomic_DNA"/>
</dbReference>
<dbReference type="SUPFAM" id="SSF46785">
    <property type="entry name" value="Winged helix' DNA-binding domain"/>
    <property type="match status" value="1"/>
</dbReference>
<keyword evidence="3" id="KW-0804">Transcription</keyword>
<dbReference type="PROSITE" id="PS50949">
    <property type="entry name" value="HTH_GNTR"/>
    <property type="match status" value="1"/>
</dbReference>
<evidence type="ECO:0000259" key="4">
    <source>
        <dbReference type="PROSITE" id="PS50949"/>
    </source>
</evidence>
<keyword evidence="1" id="KW-0805">Transcription regulation</keyword>
<dbReference type="Pfam" id="PF00392">
    <property type="entry name" value="GntR"/>
    <property type="match status" value="1"/>
</dbReference>
<dbReference type="RefSeq" id="WP_133553086.1">
    <property type="nucleotide sequence ID" value="NZ_SNWM01000001.1"/>
</dbReference>